<sequence length="156" mass="18188">MKWVAKDIEVYLGAKEYVDTVVLPLLPVSFADDIKQTASMTEFITLLSGQLERQFKGRLLMLPGFSYIKTESEEKLLETVNHWGAEIVKQGFKHVFFVTSDSDWKAREDKLDGSLIWLPFLPLEHMDKNYLNSILEDQVKQMISLFIKKWQDRDSQ</sequence>
<reference evidence="1 2" key="1">
    <citation type="submission" date="2023-07" db="EMBL/GenBank/DDBJ databases">
        <title>Genomic Encyclopedia of Type Strains, Phase IV (KMG-IV): sequencing the most valuable type-strain genomes for metagenomic binning, comparative biology and taxonomic classification.</title>
        <authorList>
            <person name="Goeker M."/>
        </authorList>
    </citation>
    <scope>NUCLEOTIDE SEQUENCE [LARGE SCALE GENOMIC DNA]</scope>
    <source>
        <strain evidence="1 2">DSM 23948</strain>
    </source>
</reference>
<proteinExistence type="predicted"/>
<accession>A0ABT9V2N4</accession>
<dbReference type="Proteomes" id="UP001231362">
    <property type="component" value="Unassembled WGS sequence"/>
</dbReference>
<protein>
    <recommendedName>
        <fullName evidence="3">DUF2487 domain-containing protein</fullName>
    </recommendedName>
</protein>
<evidence type="ECO:0000313" key="1">
    <source>
        <dbReference type="EMBL" id="MDQ0155210.1"/>
    </source>
</evidence>
<dbReference type="RefSeq" id="WP_307149780.1">
    <property type="nucleotide sequence ID" value="NZ_JAUSTU010000005.1"/>
</dbReference>
<evidence type="ECO:0008006" key="3">
    <source>
        <dbReference type="Google" id="ProtNLM"/>
    </source>
</evidence>
<comment type="caution">
    <text evidence="1">The sequence shown here is derived from an EMBL/GenBank/DDBJ whole genome shotgun (WGS) entry which is preliminary data.</text>
</comment>
<keyword evidence="2" id="KW-1185">Reference proteome</keyword>
<gene>
    <name evidence="1" type="ORF">J2S07_001514</name>
</gene>
<name>A0ABT9V2N4_9BACL</name>
<dbReference type="Pfam" id="PF10673">
    <property type="entry name" value="DUF2487"/>
    <property type="match status" value="1"/>
</dbReference>
<dbReference type="EMBL" id="JAUSTU010000005">
    <property type="protein sequence ID" value="MDQ0155210.1"/>
    <property type="molecule type" value="Genomic_DNA"/>
</dbReference>
<organism evidence="1 2">
    <name type="scientific">Anoxybacillus andreesenii</name>
    <dbReference type="NCBI Taxonomy" id="1325932"/>
    <lineage>
        <taxon>Bacteria</taxon>
        <taxon>Bacillati</taxon>
        <taxon>Bacillota</taxon>
        <taxon>Bacilli</taxon>
        <taxon>Bacillales</taxon>
        <taxon>Anoxybacillaceae</taxon>
        <taxon>Anoxybacillus</taxon>
    </lineage>
</organism>
<dbReference type="InterPro" id="IPR019615">
    <property type="entry name" value="DUF2487"/>
</dbReference>
<evidence type="ECO:0000313" key="2">
    <source>
        <dbReference type="Proteomes" id="UP001231362"/>
    </source>
</evidence>